<evidence type="ECO:0000259" key="2">
    <source>
        <dbReference type="PROSITE" id="PS51773"/>
    </source>
</evidence>
<keyword evidence="4" id="KW-1185">Reference proteome</keyword>
<keyword evidence="1" id="KW-0793">Thylakoid</keyword>
<sequence>MAFTLESAQAIFAETGKPSPIPGILSDFNRLSLEDRLALLWYAYTETGRTITRAALGAASMALVEGMLNQIKQMPPAEQTRVMFDLARRADTPISRSYGYFSANTKLGFWYQLAEWMAQGTVAPIPTNYQMSTDAQLLFESIKNLDGGQQIQVLRDIVLNMGFDPSVVPDEAPESEDFQFERTEPVSTERITVKGVDDPTPLRYFEAMNRDDFAAAVALFEPEGALQPPFQKPIVGREAITTYMREEAQGLTMMPIEGITEVLPDGSKKLKVTGKVQTPWFGVNVAMNIAWRFALNPKGEIFFVAIDMLASPEELVNLRPPSYR</sequence>
<reference evidence="3 4" key="1">
    <citation type="journal article" date="2021" name="Genome Biol. Evol.">
        <title>Complete Genome Sequencing of a Novel Gloeobacter Species from a Waterfall Cave in Mexico.</title>
        <authorList>
            <person name="Saw J.H."/>
            <person name="Cardona T."/>
            <person name="Montejano G."/>
        </authorList>
    </citation>
    <scope>NUCLEOTIDE SEQUENCE [LARGE SCALE GENOMIC DNA]</scope>
    <source>
        <strain evidence="3">MG652769</strain>
    </source>
</reference>
<proteinExistence type="inferred from homology"/>
<organism evidence="3 4">
    <name type="scientific">Gloeobacter morelensis MG652769</name>
    <dbReference type="NCBI Taxonomy" id="2781736"/>
    <lineage>
        <taxon>Bacteria</taxon>
        <taxon>Bacillati</taxon>
        <taxon>Cyanobacteriota</taxon>
        <taxon>Cyanophyceae</taxon>
        <taxon>Gloeobacterales</taxon>
        <taxon>Gloeobacteraceae</taxon>
        <taxon>Gloeobacter</taxon>
        <taxon>Gloeobacter morelensis</taxon>
    </lineage>
</organism>
<dbReference type="EMBL" id="CP063845">
    <property type="protein sequence ID" value="UFP95601.1"/>
    <property type="molecule type" value="Genomic_DNA"/>
</dbReference>
<dbReference type="InterPro" id="IPR032710">
    <property type="entry name" value="NTF2-like_dom_sf"/>
</dbReference>
<evidence type="ECO:0000313" key="3">
    <source>
        <dbReference type="EMBL" id="UFP95601.1"/>
    </source>
</evidence>
<dbReference type="Proteomes" id="UP001054846">
    <property type="component" value="Chromosome"/>
</dbReference>
<dbReference type="Pfam" id="PF09150">
    <property type="entry name" value="Carot_N"/>
    <property type="match status" value="1"/>
</dbReference>
<dbReference type="Gene3D" id="1.10.2090.10">
    <property type="entry name" value="Orange carotenoid-binding protein, N-terminal domain"/>
    <property type="match status" value="1"/>
</dbReference>
<dbReference type="Pfam" id="PF02136">
    <property type="entry name" value="NTF2"/>
    <property type="match status" value="1"/>
</dbReference>
<keyword evidence="1" id="KW-0472">Membrane</keyword>
<dbReference type="SUPFAM" id="SSF54427">
    <property type="entry name" value="NTF2-like"/>
    <property type="match status" value="1"/>
</dbReference>
<accession>A0ABY3PPM8</accession>
<keyword evidence="1" id="KW-0157">Chromophore</keyword>
<dbReference type="InterPro" id="IPR015233">
    <property type="entry name" value="Orange_carotenoid-bd_N"/>
</dbReference>
<dbReference type="PROSITE" id="PS51773">
    <property type="entry name" value="OCP_N"/>
    <property type="match status" value="1"/>
</dbReference>
<evidence type="ECO:0000313" key="4">
    <source>
        <dbReference type="Proteomes" id="UP001054846"/>
    </source>
</evidence>
<dbReference type="RefSeq" id="WP_230842827.1">
    <property type="nucleotide sequence ID" value="NZ_CP063845.1"/>
</dbReference>
<keyword evidence="1" id="KW-0605">Phycobilisome</keyword>
<gene>
    <name evidence="3" type="ORF">ISF26_04985</name>
</gene>
<evidence type="ECO:0000256" key="1">
    <source>
        <dbReference type="PROSITE-ProRule" id="PRU01109"/>
    </source>
</evidence>
<comment type="similarity">
    <text evidence="1">Belongs to the orange carotenoid-binding protein family.</text>
</comment>
<dbReference type="Gene3D" id="3.10.450.50">
    <property type="match status" value="1"/>
</dbReference>
<protein>
    <submittedName>
        <fullName evidence="3">Nuclear transport factor 2 family protein</fullName>
    </submittedName>
</protein>
<dbReference type="SUPFAM" id="SSF81930">
    <property type="entry name" value="Orange carotenoid protein, N-terminal domain"/>
    <property type="match status" value="1"/>
</dbReference>
<feature type="domain" description="OCP N-terminal" evidence="2">
    <location>
        <begin position="18"/>
        <end position="169"/>
    </location>
</feature>
<name>A0ABY3PPM8_9CYAN</name>
<dbReference type="InterPro" id="IPR036917">
    <property type="entry name" value="Orange_carotenoid-bd_N_sf"/>
</dbReference>
<dbReference type="InterPro" id="IPR002075">
    <property type="entry name" value="NTF2_dom"/>
</dbReference>
<keyword evidence="1" id="KW-0042">Antenna complex</keyword>